<evidence type="ECO:0000313" key="1">
    <source>
        <dbReference type="EMBL" id="STK59607.1"/>
    </source>
</evidence>
<accession>A0AB38GRS8</accession>
<proteinExistence type="predicted"/>
<reference evidence="1 2" key="1">
    <citation type="submission" date="2018-06" db="EMBL/GenBank/DDBJ databases">
        <authorList>
            <consortium name="Pathogen Informatics"/>
            <person name="Doyle S."/>
        </authorList>
    </citation>
    <scope>NUCLEOTIDE SEQUENCE [LARGE SCALE GENOMIC DNA]</scope>
    <source>
        <strain evidence="1 2">NCTC8603</strain>
    </source>
</reference>
<dbReference type="Proteomes" id="UP000255153">
    <property type="component" value="Unassembled WGS sequence"/>
</dbReference>
<organism evidence="1 2">
    <name type="scientific">Escherichia coli</name>
    <dbReference type="NCBI Taxonomy" id="562"/>
    <lineage>
        <taxon>Bacteria</taxon>
        <taxon>Pseudomonadati</taxon>
        <taxon>Pseudomonadota</taxon>
        <taxon>Gammaproteobacteria</taxon>
        <taxon>Enterobacterales</taxon>
        <taxon>Enterobacteriaceae</taxon>
        <taxon>Escherichia</taxon>
    </lineage>
</organism>
<dbReference type="EMBL" id="UGEE01000003">
    <property type="protein sequence ID" value="STK59607.1"/>
    <property type="molecule type" value="Genomic_DNA"/>
</dbReference>
<dbReference type="AlphaFoldDB" id="A0AB38GRS8"/>
<protein>
    <submittedName>
        <fullName evidence="1">Defense against restriction protein</fullName>
    </submittedName>
</protein>
<name>A0AB38GRS8_ECOLX</name>
<sequence>MDRVCTDMDLYYRRITYRFLPEYADAVQQLADSLPKQATSEDDDSDDSITQQSQYSLIDKGEFIQLQVPEAFEQEVNKRWPGLALRTDRNSPRYAQIREVIAR</sequence>
<gene>
    <name evidence="1" type="ORF">NCTC8603_00247</name>
</gene>
<evidence type="ECO:0000313" key="2">
    <source>
        <dbReference type="Proteomes" id="UP000255153"/>
    </source>
</evidence>
<comment type="caution">
    <text evidence="1">The sequence shown here is derived from an EMBL/GenBank/DDBJ whole genome shotgun (WGS) entry which is preliminary data.</text>
</comment>